<keyword evidence="1" id="KW-0812">Transmembrane</keyword>
<dbReference type="Proteomes" id="UP000230002">
    <property type="component" value="Unassembled WGS sequence"/>
</dbReference>
<proteinExistence type="predicted"/>
<gene>
    <name evidence="2" type="ORF">GSI_00995</name>
</gene>
<name>A0A2G8SU94_9APHY</name>
<organism evidence="2 3">
    <name type="scientific">Ganoderma sinense ZZ0214-1</name>
    <dbReference type="NCBI Taxonomy" id="1077348"/>
    <lineage>
        <taxon>Eukaryota</taxon>
        <taxon>Fungi</taxon>
        <taxon>Dikarya</taxon>
        <taxon>Basidiomycota</taxon>
        <taxon>Agaricomycotina</taxon>
        <taxon>Agaricomycetes</taxon>
        <taxon>Polyporales</taxon>
        <taxon>Polyporaceae</taxon>
        <taxon>Ganoderma</taxon>
    </lineage>
</organism>
<keyword evidence="1" id="KW-1133">Transmembrane helix</keyword>
<evidence type="ECO:0000313" key="3">
    <source>
        <dbReference type="Proteomes" id="UP000230002"/>
    </source>
</evidence>
<dbReference type="OrthoDB" id="2757242at2759"/>
<keyword evidence="1" id="KW-0472">Membrane</keyword>
<dbReference type="AlphaFoldDB" id="A0A2G8SU94"/>
<dbReference type="STRING" id="1077348.A0A2G8SU94"/>
<feature type="transmembrane region" description="Helical" evidence="1">
    <location>
        <begin position="89"/>
        <end position="108"/>
    </location>
</feature>
<keyword evidence="3" id="KW-1185">Reference proteome</keyword>
<feature type="transmembrane region" description="Helical" evidence="1">
    <location>
        <begin position="114"/>
        <end position="132"/>
    </location>
</feature>
<accession>A0A2G8SU94</accession>
<evidence type="ECO:0000313" key="2">
    <source>
        <dbReference type="EMBL" id="PIL37302.1"/>
    </source>
</evidence>
<evidence type="ECO:0000256" key="1">
    <source>
        <dbReference type="SAM" id="Phobius"/>
    </source>
</evidence>
<sequence>MASSSMASNTSALGLLFAIKEYVTAFMIVSAPALMESDSVQVRSFRELANFEWSFYAAFAANLTVDMLIAASVLFLFRGFLTGIKRFDVILQVVILCVVGSGLVSAVLTTLSLLLYLLWPKTFLYIACYWILAKRALTSAFS</sequence>
<reference evidence="2 3" key="1">
    <citation type="journal article" date="2015" name="Sci. Rep.">
        <title>Chromosome-level genome map provides insights into diverse defense mechanisms in the medicinal fungus Ganoderma sinense.</title>
        <authorList>
            <person name="Zhu Y."/>
            <person name="Xu J."/>
            <person name="Sun C."/>
            <person name="Zhou S."/>
            <person name="Xu H."/>
            <person name="Nelson D.R."/>
            <person name="Qian J."/>
            <person name="Song J."/>
            <person name="Luo H."/>
            <person name="Xiang L."/>
            <person name="Li Y."/>
            <person name="Xu Z."/>
            <person name="Ji A."/>
            <person name="Wang L."/>
            <person name="Lu S."/>
            <person name="Hayward A."/>
            <person name="Sun W."/>
            <person name="Li X."/>
            <person name="Schwartz D.C."/>
            <person name="Wang Y."/>
            <person name="Chen S."/>
        </authorList>
    </citation>
    <scope>NUCLEOTIDE SEQUENCE [LARGE SCALE GENOMIC DNA]</scope>
    <source>
        <strain evidence="2 3">ZZ0214-1</strain>
    </source>
</reference>
<comment type="caution">
    <text evidence="2">The sequence shown here is derived from an EMBL/GenBank/DDBJ whole genome shotgun (WGS) entry which is preliminary data.</text>
</comment>
<dbReference type="EMBL" id="AYKW01000001">
    <property type="protein sequence ID" value="PIL37302.1"/>
    <property type="molecule type" value="Genomic_DNA"/>
</dbReference>
<feature type="transmembrane region" description="Helical" evidence="1">
    <location>
        <begin position="55"/>
        <end position="77"/>
    </location>
</feature>
<feature type="transmembrane region" description="Helical" evidence="1">
    <location>
        <begin position="12"/>
        <end position="35"/>
    </location>
</feature>
<protein>
    <submittedName>
        <fullName evidence="2">Uncharacterized protein</fullName>
    </submittedName>
</protein>